<dbReference type="HAMAP" id="MF_03054">
    <property type="entry name" value="CTU2"/>
    <property type="match status" value="1"/>
</dbReference>
<organism evidence="4 5">
    <name type="scientific">Lasallia pustulata</name>
    <dbReference type="NCBI Taxonomy" id="136370"/>
    <lineage>
        <taxon>Eukaryota</taxon>
        <taxon>Fungi</taxon>
        <taxon>Dikarya</taxon>
        <taxon>Ascomycota</taxon>
        <taxon>Pezizomycotina</taxon>
        <taxon>Lecanoromycetes</taxon>
        <taxon>OSLEUM clade</taxon>
        <taxon>Umbilicariomycetidae</taxon>
        <taxon>Umbilicariales</taxon>
        <taxon>Umbilicariaceae</taxon>
        <taxon>Lasallia</taxon>
    </lineage>
</organism>
<proteinExistence type="inferred from homology"/>
<keyword evidence="2 3" id="KW-0819">tRNA processing</keyword>
<comment type="function">
    <text evidence="3">Plays a central role in 2-thiolation of mcm(5)S(2)U at tRNA wobble positions of tRNA(Lys), tRNA(Glu) and tRNA(Gln). May act by forming a heterodimer with NCS6 that ligates sulfur from thiocarboxylated URM1 onto the uridine of tRNAs at wobble position. Prior mcm(5) tRNA modification by the elongator complex is required for 2-thiolation. May also be involved in protein urmylation.</text>
</comment>
<evidence type="ECO:0000313" key="4">
    <source>
        <dbReference type="EMBL" id="KAA6408607.1"/>
    </source>
</evidence>
<dbReference type="GO" id="GO:0005829">
    <property type="term" value="C:cytosol"/>
    <property type="evidence" value="ECO:0007669"/>
    <property type="project" value="TreeGrafter"/>
</dbReference>
<evidence type="ECO:0000256" key="2">
    <source>
        <dbReference type="ARBA" id="ARBA00022694"/>
    </source>
</evidence>
<comment type="caution">
    <text evidence="4">The sequence shown here is derived from an EMBL/GenBank/DDBJ whole genome shotgun (WGS) entry which is preliminary data.</text>
</comment>
<dbReference type="GO" id="GO:0032447">
    <property type="term" value="P:protein urmylation"/>
    <property type="evidence" value="ECO:0007669"/>
    <property type="project" value="UniProtKB-UniRule"/>
</dbReference>
<dbReference type="OrthoDB" id="25129at2759"/>
<dbReference type="AlphaFoldDB" id="A0A5M8PGU2"/>
<keyword evidence="1 3" id="KW-0963">Cytoplasm</keyword>
<dbReference type="Gene3D" id="3.40.50.620">
    <property type="entry name" value="HUPs"/>
    <property type="match status" value="1"/>
</dbReference>
<dbReference type="GO" id="GO:0000049">
    <property type="term" value="F:tRNA binding"/>
    <property type="evidence" value="ECO:0007669"/>
    <property type="project" value="InterPro"/>
</dbReference>
<evidence type="ECO:0000256" key="3">
    <source>
        <dbReference type="HAMAP-Rule" id="MF_03054"/>
    </source>
</evidence>
<dbReference type="Proteomes" id="UP000324767">
    <property type="component" value="Unassembled WGS sequence"/>
</dbReference>
<dbReference type="InterPro" id="IPR019407">
    <property type="entry name" value="CTU2"/>
</dbReference>
<protein>
    <recommendedName>
        <fullName evidence="3">Cytoplasmic tRNA 2-thiolation protein 2</fullName>
    </recommendedName>
</protein>
<comment type="similarity">
    <text evidence="3">Belongs to the CTU2/NCS2 family.</text>
</comment>
<comment type="pathway">
    <text evidence="3">tRNA modification; 5-methoxycarbonylmethyl-2-thiouridine-tRNA biosynthesis.</text>
</comment>
<evidence type="ECO:0000256" key="1">
    <source>
        <dbReference type="ARBA" id="ARBA00022490"/>
    </source>
</evidence>
<dbReference type="GO" id="GO:0002143">
    <property type="term" value="P:tRNA wobble position uridine thiolation"/>
    <property type="evidence" value="ECO:0007669"/>
    <property type="project" value="TreeGrafter"/>
</dbReference>
<dbReference type="InterPro" id="IPR014729">
    <property type="entry name" value="Rossmann-like_a/b/a_fold"/>
</dbReference>
<sequence length="387" mass="42079">MPGKYTATATGDGAVLCARCQVSEVTLMVRTDNICRECFMNYVGTKVAKKMASYRVRNASLEQPRTILLPLSFGVSSVTLLHILDRQIHTQLERTSRAGYSIHVLMVDESILNGGSHETERECLLKEKYPRYEYSVIPLEDAFDSNTYPDIELPKLRMVDAESSALSNKRKLQGLLASLPSASSRSDIANVLRARLVVSFGRHHGCHGIVWGDSTTRLAEKALSETAKGRGFSLPWQTADGPSPQGITFQYPLRDLLKKELVTYSTLTSPSLTPLITPGASPAQVSASSRDITIDDLMSQYFESVEQNYPSIVANVVRTSSRLDAPTLSDGFQTCSVCALPVVNGTQGLHGWGGDQAEKLDAYVGSAASSVNGKILCYGCARSTLNS</sequence>
<dbReference type="EMBL" id="VXIT01000013">
    <property type="protein sequence ID" value="KAA6408607.1"/>
    <property type="molecule type" value="Genomic_DNA"/>
</dbReference>
<dbReference type="SUPFAM" id="SSF52402">
    <property type="entry name" value="Adenine nucleotide alpha hydrolases-like"/>
    <property type="match status" value="1"/>
</dbReference>
<gene>
    <name evidence="3" type="primary">NCS2</name>
    <name evidence="3" type="synonym">CTU2</name>
    <name evidence="4" type="ORF">FRX48_07689</name>
</gene>
<name>A0A5M8PGU2_9LECA</name>
<dbReference type="Pfam" id="PF10288">
    <property type="entry name" value="CTU2"/>
    <property type="match status" value="1"/>
</dbReference>
<dbReference type="PANTHER" id="PTHR20882">
    <property type="entry name" value="CYTOPLASMIC TRNA 2-THIOLATION PROTEIN 2"/>
    <property type="match status" value="1"/>
</dbReference>
<dbReference type="PANTHER" id="PTHR20882:SF14">
    <property type="entry name" value="CYTOPLASMIC TRNA 2-THIOLATION PROTEIN 2"/>
    <property type="match status" value="1"/>
</dbReference>
<evidence type="ECO:0000313" key="5">
    <source>
        <dbReference type="Proteomes" id="UP000324767"/>
    </source>
</evidence>
<dbReference type="GO" id="GO:0016779">
    <property type="term" value="F:nucleotidyltransferase activity"/>
    <property type="evidence" value="ECO:0007669"/>
    <property type="project" value="UniProtKB-UniRule"/>
</dbReference>
<comment type="subcellular location">
    <subcellularLocation>
        <location evidence="3">Cytoplasm</location>
    </subcellularLocation>
</comment>
<dbReference type="GO" id="GO:0016783">
    <property type="term" value="F:sulfurtransferase activity"/>
    <property type="evidence" value="ECO:0007669"/>
    <property type="project" value="TreeGrafter"/>
</dbReference>
<accession>A0A5M8PGU2</accession>
<dbReference type="UniPathway" id="UPA00988"/>
<reference evidence="4 5" key="1">
    <citation type="submission" date="2019-09" db="EMBL/GenBank/DDBJ databases">
        <title>The hologenome of the rock-dwelling lichen Lasallia pustulata.</title>
        <authorList>
            <person name="Greshake Tzovaras B."/>
            <person name="Segers F."/>
            <person name="Bicker A."/>
            <person name="Dal Grande F."/>
            <person name="Otte J."/>
            <person name="Hankeln T."/>
            <person name="Schmitt I."/>
            <person name="Ebersberger I."/>
        </authorList>
    </citation>
    <scope>NUCLEOTIDE SEQUENCE [LARGE SCALE GENOMIC DNA]</scope>
    <source>
        <strain evidence="4">A1-1</strain>
    </source>
</reference>